<name>A0ACB9TAA4_HOLOL</name>
<evidence type="ECO:0000313" key="2">
    <source>
        <dbReference type="Proteomes" id="UP001056778"/>
    </source>
</evidence>
<protein>
    <submittedName>
        <fullName evidence="1">Uncharacterized protein</fullName>
    </submittedName>
</protein>
<evidence type="ECO:0000313" key="1">
    <source>
        <dbReference type="EMBL" id="KAI4463761.1"/>
    </source>
</evidence>
<dbReference type="EMBL" id="CM043018">
    <property type="protein sequence ID" value="KAI4463761.1"/>
    <property type="molecule type" value="Genomic_DNA"/>
</dbReference>
<dbReference type="Proteomes" id="UP001056778">
    <property type="component" value="Chromosome 4"/>
</dbReference>
<sequence>MEDNILDDIREEDEVSASSETEDTQRKILYGKNGHRWATSSLAVKKIKNAQENIIIHLPGRKNDARSVGSIRETWNLFITDELVEKITTYTNQEINRQKMKYKSQQFYF</sequence>
<proteinExistence type="predicted"/>
<organism evidence="1 2">
    <name type="scientific">Holotrichia oblita</name>
    <name type="common">Chafer beetle</name>
    <dbReference type="NCBI Taxonomy" id="644536"/>
    <lineage>
        <taxon>Eukaryota</taxon>
        <taxon>Metazoa</taxon>
        <taxon>Ecdysozoa</taxon>
        <taxon>Arthropoda</taxon>
        <taxon>Hexapoda</taxon>
        <taxon>Insecta</taxon>
        <taxon>Pterygota</taxon>
        <taxon>Neoptera</taxon>
        <taxon>Endopterygota</taxon>
        <taxon>Coleoptera</taxon>
        <taxon>Polyphaga</taxon>
        <taxon>Scarabaeiformia</taxon>
        <taxon>Scarabaeidae</taxon>
        <taxon>Melolonthinae</taxon>
        <taxon>Holotrichia</taxon>
    </lineage>
</organism>
<reference evidence="1" key="1">
    <citation type="submission" date="2022-04" db="EMBL/GenBank/DDBJ databases">
        <title>Chromosome-scale genome assembly of Holotrichia oblita Faldermann.</title>
        <authorList>
            <person name="Rongchong L."/>
        </authorList>
    </citation>
    <scope>NUCLEOTIDE SEQUENCE</scope>
    <source>
        <strain evidence="1">81SQS9</strain>
    </source>
</reference>
<keyword evidence="2" id="KW-1185">Reference proteome</keyword>
<comment type="caution">
    <text evidence="1">The sequence shown here is derived from an EMBL/GenBank/DDBJ whole genome shotgun (WGS) entry which is preliminary data.</text>
</comment>
<accession>A0ACB9TAA4</accession>
<gene>
    <name evidence="1" type="ORF">MML48_4g00005456</name>
</gene>